<dbReference type="OrthoDB" id="198699at2157"/>
<name>A0A1H1HNV4_NATTX</name>
<dbReference type="Proteomes" id="UP000198848">
    <property type="component" value="Unassembled WGS sequence"/>
</dbReference>
<feature type="domain" description="DUF7513" evidence="1">
    <location>
        <begin position="1"/>
        <end position="82"/>
    </location>
</feature>
<gene>
    <name evidence="2" type="ORF">SAMN04489842_2892</name>
</gene>
<keyword evidence="3" id="KW-1185">Reference proteome</keyword>
<dbReference type="Pfam" id="PF24353">
    <property type="entry name" value="DUF7513"/>
    <property type="match status" value="1"/>
</dbReference>
<dbReference type="AlphaFoldDB" id="A0A1H1HNV4"/>
<organism evidence="2 3">
    <name type="scientific">Natronobacterium texcoconense</name>
    <dbReference type="NCBI Taxonomy" id="1095778"/>
    <lineage>
        <taxon>Archaea</taxon>
        <taxon>Methanobacteriati</taxon>
        <taxon>Methanobacteriota</taxon>
        <taxon>Stenosarchaea group</taxon>
        <taxon>Halobacteria</taxon>
        <taxon>Halobacteriales</taxon>
        <taxon>Natrialbaceae</taxon>
        <taxon>Natronobacterium</taxon>
    </lineage>
</organism>
<dbReference type="InterPro" id="IPR055935">
    <property type="entry name" value="DUF7513"/>
</dbReference>
<dbReference type="STRING" id="1095778.SAMN04489842_2892"/>
<evidence type="ECO:0000313" key="2">
    <source>
        <dbReference type="EMBL" id="SDR26736.1"/>
    </source>
</evidence>
<reference evidence="3" key="1">
    <citation type="submission" date="2016-10" db="EMBL/GenBank/DDBJ databases">
        <authorList>
            <person name="Varghese N."/>
            <person name="Submissions S."/>
        </authorList>
    </citation>
    <scope>NUCLEOTIDE SEQUENCE [LARGE SCALE GENOMIC DNA]</scope>
    <source>
        <strain evidence="3">DSM 24767</strain>
    </source>
</reference>
<proteinExistence type="predicted"/>
<dbReference type="RefSeq" id="WP_090383197.1">
    <property type="nucleotide sequence ID" value="NZ_FNLC01000003.1"/>
</dbReference>
<accession>A0A1H1HNV4</accession>
<dbReference type="EMBL" id="FNLC01000003">
    <property type="protein sequence ID" value="SDR26736.1"/>
    <property type="molecule type" value="Genomic_DNA"/>
</dbReference>
<evidence type="ECO:0000313" key="3">
    <source>
        <dbReference type="Proteomes" id="UP000198848"/>
    </source>
</evidence>
<protein>
    <recommendedName>
        <fullName evidence="1">DUF7513 domain-containing protein</fullName>
    </recommendedName>
</protein>
<sequence>MSLLEKYFKGWQFRSTTPSLEPGTEVNVFVSRYDGDGIGVVNVGDTRLYVEGVDPAHVEKRVRVEVTSFDEEKSTGRGEFREVVGESSYTA</sequence>
<evidence type="ECO:0000259" key="1">
    <source>
        <dbReference type="Pfam" id="PF24353"/>
    </source>
</evidence>